<dbReference type="GO" id="GO:0005634">
    <property type="term" value="C:nucleus"/>
    <property type="evidence" value="ECO:0007669"/>
    <property type="project" value="TreeGrafter"/>
</dbReference>
<keyword evidence="2" id="KW-0288">FMN</keyword>
<dbReference type="SUPFAM" id="SSF55785">
    <property type="entry name" value="PYP-like sensor domain (PAS domain)"/>
    <property type="match status" value="1"/>
</dbReference>
<dbReference type="STRING" id="1445577.A0A010QTY6"/>
<feature type="domain" description="RGS" evidence="5">
    <location>
        <begin position="443"/>
        <end position="556"/>
    </location>
</feature>
<keyword evidence="7" id="KW-1185">Reference proteome</keyword>
<dbReference type="PANTHER" id="PTHR47429:SF2">
    <property type="entry name" value="PROTEIN TWIN LOV 1"/>
    <property type="match status" value="1"/>
</dbReference>
<dbReference type="Gene3D" id="1.10.167.10">
    <property type="entry name" value="Regulator of G-protein Signalling 4, domain 2"/>
    <property type="match status" value="1"/>
</dbReference>
<accession>A0A010QTY6</accession>
<dbReference type="AlphaFoldDB" id="A0A010QTY6"/>
<dbReference type="SMART" id="SM00315">
    <property type="entry name" value="RGS"/>
    <property type="match status" value="1"/>
</dbReference>
<dbReference type="CDD" id="cd00130">
    <property type="entry name" value="PAS"/>
    <property type="match status" value="1"/>
</dbReference>
<evidence type="ECO:0000313" key="7">
    <source>
        <dbReference type="Proteomes" id="UP000020467"/>
    </source>
</evidence>
<proteinExistence type="predicted"/>
<evidence type="ECO:0000256" key="3">
    <source>
        <dbReference type="ARBA" id="ARBA00022991"/>
    </source>
</evidence>
<comment type="caution">
    <text evidence="6">The sequence shown here is derived from an EMBL/GenBank/DDBJ whole genome shotgun (WGS) entry which is preliminary data.</text>
</comment>
<feature type="compositionally biased region" description="Polar residues" evidence="4">
    <location>
        <begin position="412"/>
        <end position="430"/>
    </location>
</feature>
<keyword evidence="3" id="KW-0157">Chromophore</keyword>
<dbReference type="Gene3D" id="3.30.450.20">
    <property type="entry name" value="PAS domain"/>
    <property type="match status" value="1"/>
</dbReference>
<dbReference type="eggNOG" id="KOG0498">
    <property type="taxonomic scope" value="Eukaryota"/>
</dbReference>
<name>A0A010QTY6_9PEZI</name>
<evidence type="ECO:0000256" key="1">
    <source>
        <dbReference type="ARBA" id="ARBA00022630"/>
    </source>
</evidence>
<dbReference type="SUPFAM" id="SSF48097">
    <property type="entry name" value="Regulator of G-protein signaling, RGS"/>
    <property type="match status" value="1"/>
</dbReference>
<dbReference type="PROSITE" id="PS50132">
    <property type="entry name" value="RGS"/>
    <property type="match status" value="1"/>
</dbReference>
<feature type="region of interest" description="Disordered" evidence="4">
    <location>
        <begin position="701"/>
        <end position="721"/>
    </location>
</feature>
<dbReference type="Pfam" id="PF00615">
    <property type="entry name" value="RGS"/>
    <property type="match status" value="1"/>
</dbReference>
<feature type="region of interest" description="Disordered" evidence="4">
    <location>
        <begin position="204"/>
        <end position="326"/>
    </location>
</feature>
<feature type="compositionally biased region" description="Basic residues" evidence="4">
    <location>
        <begin position="355"/>
        <end position="365"/>
    </location>
</feature>
<dbReference type="InterPro" id="IPR044926">
    <property type="entry name" value="RGS_subdomain_2"/>
</dbReference>
<feature type="compositionally biased region" description="Low complexity" evidence="4">
    <location>
        <begin position="301"/>
        <end position="314"/>
    </location>
</feature>
<evidence type="ECO:0000259" key="5">
    <source>
        <dbReference type="PROSITE" id="PS50132"/>
    </source>
</evidence>
<dbReference type="InterPro" id="IPR035965">
    <property type="entry name" value="PAS-like_dom_sf"/>
</dbReference>
<feature type="region of interest" description="Disordered" evidence="4">
    <location>
        <begin position="346"/>
        <end position="375"/>
    </location>
</feature>
<feature type="region of interest" description="Disordered" evidence="4">
    <location>
        <begin position="51"/>
        <end position="190"/>
    </location>
</feature>
<feature type="region of interest" description="Disordered" evidence="4">
    <location>
        <begin position="393"/>
        <end position="430"/>
    </location>
</feature>
<dbReference type="HOGENOM" id="CLU_014458_0_0_1"/>
<dbReference type="Proteomes" id="UP000020467">
    <property type="component" value="Unassembled WGS sequence"/>
</dbReference>
<gene>
    <name evidence="6" type="ORF">CFIO01_00804</name>
</gene>
<feature type="compositionally biased region" description="Acidic residues" evidence="4">
    <location>
        <begin position="239"/>
        <end position="257"/>
    </location>
</feature>
<evidence type="ECO:0000256" key="4">
    <source>
        <dbReference type="SAM" id="MobiDB-lite"/>
    </source>
</evidence>
<dbReference type="OrthoDB" id="447251at2759"/>
<evidence type="ECO:0000313" key="6">
    <source>
        <dbReference type="EMBL" id="EXF83662.1"/>
    </source>
</evidence>
<dbReference type="InterPro" id="IPR036305">
    <property type="entry name" value="RGS_sf"/>
</dbReference>
<protein>
    <submittedName>
        <fullName evidence="6">Aureochrome1</fullName>
    </submittedName>
</protein>
<sequence length="890" mass="99657">MAPGYDVDHDGPPYSRSGNGNAAKSVPTGPIDDELFTRVLPRVDTTAIETARIAIGQDSEDSDEEHSRPQFRRSLSESSLMLGGTGKDSDGLRDTALGRQERNGTTGANGKSHSARDSTELSRPSRPLSRTDIVSRDYSPSRRLYTKSDRDTVAVPPRQSSRPDRASIDSPDRVLKRHDYNTPQRPPRAEEIEAAKRLLAQVAEDEELSHQSMVRSSSAVRSATPPPIGGRRPHRIIYDDSEEEEDQHQDRVDEEEDHGYHDYHNDTRNGHRSIATTPVTAIHVPTEDSRPPPAHNRQTRGRPTTSRTTSRQSSQPPPRSRAAESLAAHKRELRTPVLDHHRLYLDAEPPPISQRRPHQTSRAARRQTYNKQQYSDMEEEALDYSVKNGLGGSTLTSDYRPPTAARRAMSDDSISVSRQSISKQSITSNGSSNRTVDFFGPGIFQVVLHNPTTVHQLLKFSEARFCSESVEFLKKVEQYQTVLNDLAGIMTSIHKDFLADDSSKQINVNGELRKSVHGDMKSLVTKTLPSMETLFTDLQESVEQDVFLDIYPRFVRYQMALSATRALATNRHSYQGLGDCFCLTNPGLADNPIVFASDGFIKVTGYTRPEIIPRNCRFLQGAHTDRVPVRRLKNAIDERKESVELILNYKKNGDPFWNLLYVAPLYNEAGKLAFFIGGQINCSTTIHSNADVMRVLSTSTNDDVQTQDTKVPPAPLHRAGSQPSARKAFLKALGMKVSDDHAPNGIAADPGMESKLLHKLEGRDLSAQMKEFYTAYSKYLIVSYDSFIIKFYSEGVLEMLHPANNTVGLVAGQEVFRFLKQNMVNHQSDYKTRVRNALRTGAPISVEVRLQTRRSALFRGDERFVTHWTPLKDEKSQVHWAVVTLAPAIE</sequence>
<dbReference type="KEGG" id="cfj:CFIO01_00804"/>
<organism evidence="6 7">
    <name type="scientific">Colletotrichum fioriniae PJ7</name>
    <dbReference type="NCBI Taxonomy" id="1445577"/>
    <lineage>
        <taxon>Eukaryota</taxon>
        <taxon>Fungi</taxon>
        <taxon>Dikarya</taxon>
        <taxon>Ascomycota</taxon>
        <taxon>Pezizomycotina</taxon>
        <taxon>Sordariomycetes</taxon>
        <taxon>Hypocreomycetidae</taxon>
        <taxon>Glomerellales</taxon>
        <taxon>Glomerellaceae</taxon>
        <taxon>Colletotrichum</taxon>
        <taxon>Colletotrichum acutatum species complex</taxon>
    </lineage>
</organism>
<evidence type="ECO:0000256" key="2">
    <source>
        <dbReference type="ARBA" id="ARBA00022643"/>
    </source>
</evidence>
<feature type="compositionally biased region" description="Low complexity" evidence="4">
    <location>
        <begin position="214"/>
        <end position="223"/>
    </location>
</feature>
<feature type="compositionally biased region" description="Basic and acidic residues" evidence="4">
    <location>
        <begin position="258"/>
        <end position="269"/>
    </location>
</feature>
<keyword evidence="1" id="KW-0285">Flavoprotein</keyword>
<feature type="compositionally biased region" description="Polar residues" evidence="4">
    <location>
        <begin position="103"/>
        <end position="112"/>
    </location>
</feature>
<dbReference type="InterPro" id="IPR000014">
    <property type="entry name" value="PAS"/>
</dbReference>
<feature type="compositionally biased region" description="Basic and acidic residues" evidence="4">
    <location>
        <begin position="1"/>
        <end position="11"/>
    </location>
</feature>
<dbReference type="Pfam" id="PF13426">
    <property type="entry name" value="PAS_9"/>
    <property type="match status" value="1"/>
</dbReference>
<reference evidence="6 7" key="1">
    <citation type="submission" date="2014-02" db="EMBL/GenBank/DDBJ databases">
        <title>The genome sequence of Colletotrichum fioriniae PJ7.</title>
        <authorList>
            <person name="Baroncelli R."/>
            <person name="Thon M.R."/>
        </authorList>
    </citation>
    <scope>NUCLEOTIDE SEQUENCE [LARGE SCALE GENOMIC DNA]</scope>
    <source>
        <strain evidence="6 7">PJ7</strain>
    </source>
</reference>
<feature type="region of interest" description="Disordered" evidence="4">
    <location>
        <begin position="1"/>
        <end position="37"/>
    </location>
</feature>
<feature type="compositionally biased region" description="Basic and acidic residues" evidence="4">
    <location>
        <begin position="161"/>
        <end position="180"/>
    </location>
</feature>
<dbReference type="EMBL" id="JARH01000224">
    <property type="protein sequence ID" value="EXF83662.1"/>
    <property type="molecule type" value="Genomic_DNA"/>
</dbReference>
<dbReference type="InterPro" id="IPR016137">
    <property type="entry name" value="RGS"/>
</dbReference>
<dbReference type="PANTHER" id="PTHR47429">
    <property type="entry name" value="PROTEIN TWIN LOV 1"/>
    <property type="match status" value="1"/>
</dbReference>